<keyword evidence="4" id="KW-0812">Transmembrane</keyword>
<comment type="caution">
    <text evidence="6">The sequence shown here is derived from an EMBL/GenBank/DDBJ whole genome shotgun (WGS) entry which is preliminary data.</text>
</comment>
<comment type="similarity">
    <text evidence="1 4">Belongs to the peptidase S26 family.</text>
</comment>
<dbReference type="RefSeq" id="WP_167703172.1">
    <property type="nucleotide sequence ID" value="NZ_CP118168.1"/>
</dbReference>
<protein>
    <recommendedName>
        <fullName evidence="2 4">Signal peptidase I</fullName>
        <ecNumber evidence="4">3.4.21.89</ecNumber>
    </recommendedName>
</protein>
<keyword evidence="7" id="KW-1185">Reference proteome</keyword>
<feature type="active site" evidence="3">
    <location>
        <position position="71"/>
    </location>
</feature>
<dbReference type="PANTHER" id="PTHR43390:SF1">
    <property type="entry name" value="CHLOROPLAST PROCESSING PEPTIDASE"/>
    <property type="match status" value="1"/>
</dbReference>
<organism evidence="6 7">
    <name type="scientific">Entomospira nematocerorum</name>
    <dbReference type="NCBI Taxonomy" id="2719987"/>
    <lineage>
        <taxon>Bacteria</taxon>
        <taxon>Pseudomonadati</taxon>
        <taxon>Spirochaetota</taxon>
        <taxon>Spirochaetia</taxon>
        <taxon>Spirochaetales</taxon>
        <taxon>Spirochaetaceae</taxon>
        <taxon>Entomospira</taxon>
    </lineage>
</organism>
<dbReference type="EMBL" id="JAATLK010000001">
    <property type="protein sequence ID" value="NIZ46720.1"/>
    <property type="molecule type" value="Genomic_DNA"/>
</dbReference>
<evidence type="ECO:0000256" key="2">
    <source>
        <dbReference type="ARBA" id="ARBA00019232"/>
    </source>
</evidence>
<feature type="domain" description="Peptidase S26" evidence="5">
    <location>
        <begin position="41"/>
        <end position="323"/>
    </location>
</feature>
<dbReference type="InterPro" id="IPR036286">
    <property type="entry name" value="LexA/Signal_pep-like_sf"/>
</dbReference>
<reference evidence="6" key="1">
    <citation type="submission" date="2020-03" db="EMBL/GenBank/DDBJ databases">
        <title>Spirochaetal bacteria isolated from arthropods constitute a novel genus Entomospira genus novum within the order Spirochaetales.</title>
        <authorList>
            <person name="Grana-Miraglia L."/>
            <person name="Sikutova S."/>
            <person name="Fingerle V."/>
            <person name="Sing A."/>
            <person name="Castillo-Ramirez S."/>
            <person name="Margos G."/>
            <person name="Rudolf I."/>
        </authorList>
    </citation>
    <scope>NUCLEOTIDE SEQUENCE</scope>
    <source>
        <strain evidence="6">BR208</strain>
    </source>
</reference>
<keyword evidence="4 6" id="KW-0378">Hydrolase</keyword>
<dbReference type="SUPFAM" id="SSF51306">
    <property type="entry name" value="LexA/Signal peptidase"/>
    <property type="match status" value="1"/>
</dbReference>
<evidence type="ECO:0000259" key="5">
    <source>
        <dbReference type="Pfam" id="PF10502"/>
    </source>
</evidence>
<sequence length="332" mass="38870">MNDKQDQLGDFLVMVTEGFLTIRKRHKLLVREKARRRGCLLDFVLSIPSTLLIVFFLNLYLIQAYVIPSSSMEDTLLVHDRILVDKLSYGPELWLGTNVYLPSIKSVQRGQIITFPNPEYEQQGAFFETARRVLFLLSFTLIDIAKENGQPPIDLLIKRAVGFDGDRIIFRDGDIFIKAEGESEFLPEPHFKFIHNLNYQQKRRYSTQDRELVARLEEYRTFRVMGLSIPMHLVDLQEMTQARLQWERRMDQANGYSRARARFMISANKQKYLDDYYLQNRGIYVPQGYALPLGDNRDNSHDGRYFGVIKQQIVQGTAVWRFWPFGRIGIVE</sequence>
<evidence type="ECO:0000256" key="3">
    <source>
        <dbReference type="PIRSR" id="PIRSR600223-1"/>
    </source>
</evidence>
<evidence type="ECO:0000313" key="7">
    <source>
        <dbReference type="Proteomes" id="UP000752013"/>
    </source>
</evidence>
<dbReference type="Gene3D" id="2.10.109.10">
    <property type="entry name" value="Umud Fragment, subunit A"/>
    <property type="match status" value="1"/>
</dbReference>
<comment type="subcellular location">
    <subcellularLocation>
        <location evidence="4">Membrane</location>
        <topology evidence="4">Single-pass type II membrane protein</topology>
    </subcellularLocation>
</comment>
<dbReference type="Pfam" id="PF10502">
    <property type="entry name" value="Peptidase_S26"/>
    <property type="match status" value="1"/>
</dbReference>
<keyword evidence="4" id="KW-1133">Transmembrane helix</keyword>
<feature type="transmembrane region" description="Helical" evidence="4">
    <location>
        <begin position="39"/>
        <end position="62"/>
    </location>
</feature>
<keyword evidence="4" id="KW-0472">Membrane</keyword>
<dbReference type="EC" id="3.4.21.89" evidence="4"/>
<name>A0A968GEB6_9SPIO</name>
<dbReference type="InterPro" id="IPR019533">
    <property type="entry name" value="Peptidase_S26"/>
</dbReference>
<evidence type="ECO:0000313" key="6">
    <source>
        <dbReference type="EMBL" id="NIZ46720.1"/>
    </source>
</evidence>
<dbReference type="AlphaFoldDB" id="A0A968GEB6"/>
<dbReference type="GO" id="GO:0006465">
    <property type="term" value="P:signal peptide processing"/>
    <property type="evidence" value="ECO:0007669"/>
    <property type="project" value="InterPro"/>
</dbReference>
<keyword evidence="4" id="KW-0645">Protease</keyword>
<accession>A0A968GEB6</accession>
<feature type="active site" evidence="3">
    <location>
        <position position="158"/>
    </location>
</feature>
<dbReference type="GO" id="GO:0009003">
    <property type="term" value="F:signal peptidase activity"/>
    <property type="evidence" value="ECO:0007669"/>
    <property type="project" value="UniProtKB-EC"/>
</dbReference>
<dbReference type="InterPro" id="IPR000223">
    <property type="entry name" value="Pept_S26A_signal_pept_1"/>
</dbReference>
<comment type="catalytic activity">
    <reaction evidence="4">
        <text>Cleavage of hydrophobic, N-terminal signal or leader sequences from secreted and periplasmic proteins.</text>
        <dbReference type="EC" id="3.4.21.89"/>
    </reaction>
</comment>
<dbReference type="Proteomes" id="UP000752013">
    <property type="component" value="Unassembled WGS sequence"/>
</dbReference>
<evidence type="ECO:0000256" key="1">
    <source>
        <dbReference type="ARBA" id="ARBA00009370"/>
    </source>
</evidence>
<proteinExistence type="inferred from homology"/>
<gene>
    <name evidence="6" type="primary">lepB</name>
    <name evidence="6" type="ORF">HCT46_02100</name>
</gene>
<dbReference type="PRINTS" id="PR00727">
    <property type="entry name" value="LEADERPTASE"/>
</dbReference>
<dbReference type="PANTHER" id="PTHR43390">
    <property type="entry name" value="SIGNAL PEPTIDASE I"/>
    <property type="match status" value="1"/>
</dbReference>
<dbReference type="CDD" id="cd06530">
    <property type="entry name" value="S26_SPase_I"/>
    <property type="match status" value="2"/>
</dbReference>
<dbReference type="NCBIfam" id="TIGR02227">
    <property type="entry name" value="sigpep_I_bact"/>
    <property type="match status" value="1"/>
</dbReference>
<dbReference type="GO" id="GO:0004252">
    <property type="term" value="F:serine-type endopeptidase activity"/>
    <property type="evidence" value="ECO:0007669"/>
    <property type="project" value="InterPro"/>
</dbReference>
<evidence type="ECO:0000256" key="4">
    <source>
        <dbReference type="RuleBase" id="RU362042"/>
    </source>
</evidence>
<dbReference type="GO" id="GO:0016020">
    <property type="term" value="C:membrane"/>
    <property type="evidence" value="ECO:0007669"/>
    <property type="project" value="UniProtKB-SubCell"/>
</dbReference>